<keyword evidence="2" id="KW-0808">Transferase</keyword>
<comment type="caution">
    <text evidence="2">The sequence shown here is derived from an EMBL/GenBank/DDBJ whole genome shotgun (WGS) entry which is preliminary data.</text>
</comment>
<protein>
    <submittedName>
        <fullName evidence="2">Diacylglycerol kinase</fullName>
    </submittedName>
</protein>
<dbReference type="Pfam" id="PF19328">
    <property type="entry name" value="DAP_DH_C"/>
    <property type="match status" value="1"/>
</dbReference>
<evidence type="ECO:0000313" key="2">
    <source>
        <dbReference type="EMBL" id="MTE14342.1"/>
    </source>
</evidence>
<proteinExistence type="predicted"/>
<keyword evidence="3" id="KW-1185">Reference proteome</keyword>
<evidence type="ECO:0000259" key="1">
    <source>
        <dbReference type="Pfam" id="PF19328"/>
    </source>
</evidence>
<dbReference type="AlphaFoldDB" id="A0A6I3KWE6"/>
<feature type="domain" description="2,4-diaminopentanoate dehydrogenase C-terminal" evidence="1">
    <location>
        <begin position="145"/>
        <end position="351"/>
    </location>
</feature>
<dbReference type="Proteomes" id="UP000432464">
    <property type="component" value="Unassembled WGS sequence"/>
</dbReference>
<sequence length="361" mass="37780">MAIRVAHVGTGNVGRLALAGLIESPRYELTGVCVSTPGKVGKDAGELAGLDVTTGVRAVGDLDTLLAAAPDCVVYCAMGDTRMQDAIGDCRRILAAGVNVVGSAPGLLQYPWQVLPEKYIAPVEAAAREGGSSLFITGVDPGFTNDLLPFALAGTCQTVEQVRCMEIADYATYDGATVMFDVMGFGKPLDEVPMLLQPGVLSLAWGPAIRQLAAGLGITLEQITEDYERVPAPEAFDIAAGHIPEGGLAALRFEIRGIVDGRPAIVIEHVTRLREDLRPEWTRPAQAGASYRVEITGEPSYLVDICPTSRKGDHNHAAIVAAAGRIVNAIPAVLGAAPGIRTTLDLPLVTAPGRFAAAAPR</sequence>
<dbReference type="GO" id="GO:0016301">
    <property type="term" value="F:kinase activity"/>
    <property type="evidence" value="ECO:0007669"/>
    <property type="project" value="UniProtKB-KW"/>
</dbReference>
<dbReference type="InterPro" id="IPR045760">
    <property type="entry name" value="DAP_DH_C"/>
</dbReference>
<accession>A0A6I3KWE6</accession>
<dbReference type="EMBL" id="WMBB01000007">
    <property type="protein sequence ID" value="MTE14342.1"/>
    <property type="molecule type" value="Genomic_DNA"/>
</dbReference>
<dbReference type="Gene3D" id="3.40.50.720">
    <property type="entry name" value="NAD(P)-binding Rossmann-like Domain"/>
    <property type="match status" value="1"/>
</dbReference>
<organism evidence="2 3">
    <name type="scientific">Nocardia aurantiaca</name>
    <dbReference type="NCBI Taxonomy" id="2675850"/>
    <lineage>
        <taxon>Bacteria</taxon>
        <taxon>Bacillati</taxon>
        <taxon>Actinomycetota</taxon>
        <taxon>Actinomycetes</taxon>
        <taxon>Mycobacteriales</taxon>
        <taxon>Nocardiaceae</taxon>
        <taxon>Nocardia</taxon>
    </lineage>
</organism>
<gene>
    <name evidence="2" type="ORF">GLP40_16430</name>
</gene>
<dbReference type="RefSeq" id="WP_154788799.1">
    <property type="nucleotide sequence ID" value="NZ_WMBB01000007.1"/>
</dbReference>
<name>A0A6I3KWE6_9NOCA</name>
<reference evidence="2 3" key="1">
    <citation type="submission" date="2019-11" db="EMBL/GenBank/DDBJ databases">
        <title>Nocardia sp. nov. CT2-14 isolated from soil.</title>
        <authorList>
            <person name="Kanchanasin P."/>
            <person name="Tanasupawat S."/>
            <person name="Yuki M."/>
            <person name="Kudo T."/>
        </authorList>
    </citation>
    <scope>NUCLEOTIDE SEQUENCE [LARGE SCALE GENOMIC DNA]</scope>
    <source>
        <strain evidence="2 3">CT2-14</strain>
    </source>
</reference>
<evidence type="ECO:0000313" key="3">
    <source>
        <dbReference type="Proteomes" id="UP000432464"/>
    </source>
</evidence>
<keyword evidence="2" id="KW-0418">Kinase</keyword>
<dbReference type="SUPFAM" id="SSF51735">
    <property type="entry name" value="NAD(P)-binding Rossmann-fold domains"/>
    <property type="match status" value="1"/>
</dbReference>
<dbReference type="InterPro" id="IPR036291">
    <property type="entry name" value="NAD(P)-bd_dom_sf"/>
</dbReference>
<dbReference type="CDD" id="cd24146">
    <property type="entry name" value="nat-AmDH_N_like"/>
    <property type="match status" value="1"/>
</dbReference>